<dbReference type="SUPFAM" id="SSF55681">
    <property type="entry name" value="Class II aaRS and biotin synthetases"/>
    <property type="match status" value="1"/>
</dbReference>
<keyword evidence="4" id="KW-0067">ATP-binding</keyword>
<keyword evidence="2 8" id="KW-0436">Ligase</keyword>
<dbReference type="PANTHER" id="PTHR22594:SF5">
    <property type="entry name" value="ASPARTATE--TRNA LIGASE, MITOCHONDRIAL"/>
    <property type="match status" value="1"/>
</dbReference>
<keyword evidence="6" id="KW-0030">Aminoacyl-tRNA synthetase</keyword>
<evidence type="ECO:0000259" key="7">
    <source>
        <dbReference type="PROSITE" id="PS50862"/>
    </source>
</evidence>
<feature type="domain" description="Aminoacyl-transfer RNA synthetases class-II family profile" evidence="7">
    <location>
        <begin position="1"/>
        <end position="272"/>
    </location>
</feature>
<keyword evidence="5" id="KW-0648">Protein biosynthesis</keyword>
<name>A0A2H0YTZ1_9BACT</name>
<dbReference type="InterPro" id="IPR045864">
    <property type="entry name" value="aa-tRNA-synth_II/BPL/LPL"/>
</dbReference>
<dbReference type="GO" id="GO:0006422">
    <property type="term" value="P:aspartyl-tRNA aminoacylation"/>
    <property type="evidence" value="ECO:0007669"/>
    <property type="project" value="TreeGrafter"/>
</dbReference>
<dbReference type="InterPro" id="IPR004364">
    <property type="entry name" value="Aa-tRNA-synt_II"/>
</dbReference>
<dbReference type="Proteomes" id="UP000228711">
    <property type="component" value="Unassembled WGS sequence"/>
</dbReference>
<evidence type="ECO:0000256" key="6">
    <source>
        <dbReference type="ARBA" id="ARBA00023146"/>
    </source>
</evidence>
<proteinExistence type="inferred from homology"/>
<dbReference type="InterPro" id="IPR047090">
    <property type="entry name" value="AspRS_core"/>
</dbReference>
<dbReference type="EMBL" id="PEXV01000010">
    <property type="protein sequence ID" value="PIS41965.1"/>
    <property type="molecule type" value="Genomic_DNA"/>
</dbReference>
<comment type="similarity">
    <text evidence="1">Belongs to the class-II aminoacyl-tRNA synthetase family. Type 1 subfamily.</text>
</comment>
<evidence type="ECO:0000256" key="5">
    <source>
        <dbReference type="ARBA" id="ARBA00022917"/>
    </source>
</evidence>
<dbReference type="InterPro" id="IPR002312">
    <property type="entry name" value="Asp/Asn-tRNA-synth_IIb"/>
</dbReference>
<dbReference type="CDD" id="cd00777">
    <property type="entry name" value="AspRS_core"/>
    <property type="match status" value="1"/>
</dbReference>
<evidence type="ECO:0000256" key="4">
    <source>
        <dbReference type="ARBA" id="ARBA00022840"/>
    </source>
</evidence>
<gene>
    <name evidence="8" type="ORF">COT25_00325</name>
</gene>
<dbReference type="Gene3D" id="3.30.1360.30">
    <property type="entry name" value="GAD-like domain"/>
    <property type="match status" value="1"/>
</dbReference>
<feature type="non-terminal residue" evidence="8">
    <location>
        <position position="1"/>
    </location>
</feature>
<evidence type="ECO:0000313" key="8">
    <source>
        <dbReference type="EMBL" id="PIS41965.1"/>
    </source>
</evidence>
<evidence type="ECO:0000256" key="3">
    <source>
        <dbReference type="ARBA" id="ARBA00022741"/>
    </source>
</evidence>
<evidence type="ECO:0000313" key="9">
    <source>
        <dbReference type="Proteomes" id="UP000228711"/>
    </source>
</evidence>
<dbReference type="Gene3D" id="3.30.930.10">
    <property type="entry name" value="Bira Bifunctional Protein, Domain 2"/>
    <property type="match status" value="2"/>
</dbReference>
<dbReference type="Pfam" id="PF00152">
    <property type="entry name" value="tRNA-synt_2"/>
    <property type="match status" value="1"/>
</dbReference>
<dbReference type="AlphaFoldDB" id="A0A2H0YTZ1"/>
<dbReference type="PROSITE" id="PS50862">
    <property type="entry name" value="AA_TRNA_LIGASE_II"/>
    <property type="match status" value="1"/>
</dbReference>
<protein>
    <submittedName>
        <fullName evidence="8">Aspartate--tRNA ligase</fullName>
    </submittedName>
</protein>
<reference evidence="9" key="1">
    <citation type="submission" date="2017-09" db="EMBL/GenBank/DDBJ databases">
        <title>Depth-based differentiation of microbial function through sediment-hosted aquifers and enrichment of novel symbionts in the deep terrestrial subsurface.</title>
        <authorList>
            <person name="Probst A.J."/>
            <person name="Ladd B."/>
            <person name="Jarett J.K."/>
            <person name="Geller-Mcgrath D.E."/>
            <person name="Sieber C.M.K."/>
            <person name="Emerson J.B."/>
            <person name="Anantharaman K."/>
            <person name="Thomas B.C."/>
            <person name="Malmstrom R."/>
            <person name="Stieglmeier M."/>
            <person name="Klingl A."/>
            <person name="Woyke T."/>
            <person name="Ryan C.M."/>
            <person name="Banfield J.F."/>
        </authorList>
    </citation>
    <scope>NUCLEOTIDE SEQUENCE [LARGE SCALE GENOMIC DNA]</scope>
</reference>
<dbReference type="InterPro" id="IPR006195">
    <property type="entry name" value="aa-tRNA-synth_II"/>
</dbReference>
<evidence type="ECO:0000256" key="1">
    <source>
        <dbReference type="ARBA" id="ARBA00006303"/>
    </source>
</evidence>
<evidence type="ECO:0000256" key="2">
    <source>
        <dbReference type="ARBA" id="ARBA00022598"/>
    </source>
</evidence>
<dbReference type="InterPro" id="IPR004115">
    <property type="entry name" value="GAD-like_sf"/>
</dbReference>
<dbReference type="PANTHER" id="PTHR22594">
    <property type="entry name" value="ASPARTYL/LYSYL-TRNA SYNTHETASE"/>
    <property type="match status" value="1"/>
</dbReference>
<organism evidence="8 9">
    <name type="scientific">Candidatus Kerfeldbacteria bacterium CG08_land_8_20_14_0_20_42_7</name>
    <dbReference type="NCBI Taxonomy" id="2014245"/>
    <lineage>
        <taxon>Bacteria</taxon>
        <taxon>Candidatus Kerfeldiibacteriota</taxon>
    </lineage>
</organism>
<dbReference type="PRINTS" id="PR01042">
    <property type="entry name" value="TRNASYNTHASP"/>
</dbReference>
<sequence length="305" mass="34809">EIETPYLTKGTPEGAREYIVPARNFPGKFYVLPQSPQQFKQLLMVSGFERYFQIARCFRDEDQRGDRQPEFTQLDMEMSFVNSEEVLALSEKMLVDLVKTVAPEKYITQVPFPRITYAEAMKTYGTDKPDIRKNKKDDNELGFVFIVDFPLFEYSEADKKLVSMHHLFTAPHPGDIDLLDTKPEKVRGQLYDVALNGFEIASGSIRIHDQQMQKKIFDILQIPKDEAETRFGHMLRAFAYGVPPHGGIAFGADRMVAIFAQEDNIREVIAFPKTGDARDPLMGAPTELPSQQLEDVHIALSKKKK</sequence>
<keyword evidence="3" id="KW-0547">Nucleotide-binding</keyword>
<dbReference type="GO" id="GO:0004815">
    <property type="term" value="F:aspartate-tRNA ligase activity"/>
    <property type="evidence" value="ECO:0007669"/>
    <property type="project" value="TreeGrafter"/>
</dbReference>
<dbReference type="GO" id="GO:0005524">
    <property type="term" value="F:ATP binding"/>
    <property type="evidence" value="ECO:0007669"/>
    <property type="project" value="UniProtKB-KW"/>
</dbReference>
<dbReference type="GO" id="GO:0005737">
    <property type="term" value="C:cytoplasm"/>
    <property type="evidence" value="ECO:0007669"/>
    <property type="project" value="InterPro"/>
</dbReference>
<comment type="caution">
    <text evidence="8">The sequence shown here is derived from an EMBL/GenBank/DDBJ whole genome shotgun (WGS) entry which is preliminary data.</text>
</comment>
<accession>A0A2H0YTZ1</accession>